<comment type="caution">
    <text evidence="10">The sequence shown here is derived from an EMBL/GenBank/DDBJ whole genome shotgun (WGS) entry which is preliminary data.</text>
</comment>
<dbReference type="PANTHER" id="PTHR34718">
    <property type="entry name" value="PHD-TYPE DOMAIN-CONTAINING PROTEIN"/>
    <property type="match status" value="1"/>
</dbReference>
<evidence type="ECO:0000256" key="6">
    <source>
        <dbReference type="ARBA" id="ARBA00022833"/>
    </source>
</evidence>
<organism evidence="10 11">
    <name type="scientific">Porites lobata</name>
    <dbReference type="NCBI Taxonomy" id="104759"/>
    <lineage>
        <taxon>Eukaryota</taxon>
        <taxon>Metazoa</taxon>
        <taxon>Cnidaria</taxon>
        <taxon>Anthozoa</taxon>
        <taxon>Hexacorallia</taxon>
        <taxon>Scleractinia</taxon>
        <taxon>Fungiina</taxon>
        <taxon>Poritidae</taxon>
        <taxon>Porites</taxon>
    </lineage>
</organism>
<dbReference type="SUPFAM" id="SSF57903">
    <property type="entry name" value="FYVE/PHD zinc finger"/>
    <property type="match status" value="1"/>
</dbReference>
<evidence type="ECO:0000256" key="2">
    <source>
        <dbReference type="ARBA" id="ARBA00022670"/>
    </source>
</evidence>
<dbReference type="InterPro" id="IPR038765">
    <property type="entry name" value="Papain-like_cys_pep_sf"/>
</dbReference>
<evidence type="ECO:0000256" key="3">
    <source>
        <dbReference type="ARBA" id="ARBA00022723"/>
    </source>
</evidence>
<evidence type="ECO:0000256" key="1">
    <source>
        <dbReference type="ARBA" id="ARBA00005234"/>
    </source>
</evidence>
<proteinExistence type="inferred from homology"/>
<dbReference type="PROSITE" id="PS50016">
    <property type="entry name" value="ZF_PHD_2"/>
    <property type="match status" value="1"/>
</dbReference>
<keyword evidence="5" id="KW-0378">Hydrolase</keyword>
<gene>
    <name evidence="10" type="ORF">PLOB_00040869</name>
</gene>
<evidence type="ECO:0000256" key="4">
    <source>
        <dbReference type="ARBA" id="ARBA00022771"/>
    </source>
</evidence>
<dbReference type="EMBL" id="CALNXK010000063">
    <property type="protein sequence ID" value="CAH3139848.1"/>
    <property type="molecule type" value="Genomic_DNA"/>
</dbReference>
<name>A0ABN8PAL5_9CNID</name>
<dbReference type="InterPro" id="IPR019787">
    <property type="entry name" value="Znf_PHD-finger"/>
</dbReference>
<dbReference type="Pfam" id="PF02902">
    <property type="entry name" value="Peptidase_C48"/>
    <property type="match status" value="1"/>
</dbReference>
<accession>A0ABN8PAL5</accession>
<comment type="similarity">
    <text evidence="1">Belongs to the peptidase C48 family.</text>
</comment>
<feature type="compositionally biased region" description="Polar residues" evidence="8">
    <location>
        <begin position="43"/>
        <end position="53"/>
    </location>
</feature>
<feature type="region of interest" description="Disordered" evidence="8">
    <location>
        <begin position="1"/>
        <end position="60"/>
    </location>
</feature>
<dbReference type="SUPFAM" id="SSF54001">
    <property type="entry name" value="Cysteine proteinases"/>
    <property type="match status" value="1"/>
</dbReference>
<feature type="compositionally biased region" description="Basic residues" evidence="8">
    <location>
        <begin position="1"/>
        <end position="11"/>
    </location>
</feature>
<dbReference type="Proteomes" id="UP001159405">
    <property type="component" value="Unassembled WGS sequence"/>
</dbReference>
<feature type="domain" description="PHD-type" evidence="9">
    <location>
        <begin position="168"/>
        <end position="221"/>
    </location>
</feature>
<protein>
    <recommendedName>
        <fullName evidence="9">PHD-type domain-containing protein</fullName>
    </recommendedName>
</protein>
<dbReference type="PANTHER" id="PTHR34718:SF2">
    <property type="entry name" value="PHD-TYPE DOMAIN-CONTAINING PROTEIN"/>
    <property type="match status" value="1"/>
</dbReference>
<evidence type="ECO:0000256" key="8">
    <source>
        <dbReference type="SAM" id="MobiDB-lite"/>
    </source>
</evidence>
<keyword evidence="6" id="KW-0862">Zinc</keyword>
<evidence type="ECO:0000313" key="11">
    <source>
        <dbReference type="Proteomes" id="UP001159405"/>
    </source>
</evidence>
<dbReference type="InterPro" id="IPR011011">
    <property type="entry name" value="Znf_FYVE_PHD"/>
</dbReference>
<dbReference type="InterPro" id="IPR001965">
    <property type="entry name" value="Znf_PHD"/>
</dbReference>
<dbReference type="CDD" id="cd15489">
    <property type="entry name" value="PHD_SF"/>
    <property type="match status" value="1"/>
</dbReference>
<keyword evidence="4 7" id="KW-0863">Zinc-finger</keyword>
<dbReference type="Gene3D" id="3.40.395.10">
    <property type="entry name" value="Adenoviral Proteinase, Chain A"/>
    <property type="match status" value="1"/>
</dbReference>
<keyword evidence="2" id="KW-0645">Protease</keyword>
<dbReference type="InterPro" id="IPR003653">
    <property type="entry name" value="Peptidase_C48_C"/>
</dbReference>
<evidence type="ECO:0000256" key="7">
    <source>
        <dbReference type="PROSITE-ProRule" id="PRU00146"/>
    </source>
</evidence>
<dbReference type="InterPro" id="IPR013083">
    <property type="entry name" value="Znf_RING/FYVE/PHD"/>
</dbReference>
<evidence type="ECO:0000256" key="5">
    <source>
        <dbReference type="ARBA" id="ARBA00022801"/>
    </source>
</evidence>
<reference evidence="10 11" key="1">
    <citation type="submission" date="2022-05" db="EMBL/GenBank/DDBJ databases">
        <authorList>
            <consortium name="Genoscope - CEA"/>
            <person name="William W."/>
        </authorList>
    </citation>
    <scope>NUCLEOTIDE SEQUENCE [LARGE SCALE GENOMIC DNA]</scope>
</reference>
<keyword evidence="3" id="KW-0479">Metal-binding</keyword>
<feature type="compositionally biased region" description="Basic and acidic residues" evidence="8">
    <location>
        <begin position="24"/>
        <end position="41"/>
    </location>
</feature>
<evidence type="ECO:0000259" key="9">
    <source>
        <dbReference type="PROSITE" id="PS50016"/>
    </source>
</evidence>
<evidence type="ECO:0000313" key="10">
    <source>
        <dbReference type="EMBL" id="CAH3139848.1"/>
    </source>
</evidence>
<sequence length="232" mass="26688">MLSHTMKKSHLRSYTDNVPCSFPDEQKADEAQDSHSNREPKNITMNTSRPNLKNKNEMEGKAESNPFLYHGISPQTEEQIASLPFVDNADHLEVSIQPVVQQTNGTDCGVYAIAFATALCNNLDLTSRKFNRQQIRAHLWQALQCGHLSTLPFDNRRSQDQNKLVKISVYCECRMRYNPYKDKMAECTGCKKRFHKECQQITDKVFTFARFQWRCKTCSLRNLPMPSISTSS</sequence>
<dbReference type="Gene3D" id="3.30.40.10">
    <property type="entry name" value="Zinc/RING finger domain, C3HC4 (zinc finger)"/>
    <property type="match status" value="1"/>
</dbReference>
<dbReference type="SMART" id="SM00249">
    <property type="entry name" value="PHD"/>
    <property type="match status" value="1"/>
</dbReference>
<keyword evidence="11" id="KW-1185">Reference proteome</keyword>